<reference evidence="2 3" key="1">
    <citation type="submission" date="2018-08" db="EMBL/GenBank/DDBJ databases">
        <title>The complete genome sequence of Streptomyces seoulensis, a pioneer strain for nickel superoxide dismutase discovery.</title>
        <authorList>
            <person name="Shin J."/>
            <person name="Lee J.-S."/>
            <person name="Lee E.-J."/>
            <person name="Youn H.-D."/>
        </authorList>
    </citation>
    <scope>NUCLEOTIDE SEQUENCE [LARGE SCALE GENOMIC DNA]</scope>
    <source>
        <strain evidence="2 3">KCTC 9819</strain>
    </source>
</reference>
<dbReference type="STRING" id="73044.GCA_000725795_01981"/>
<feature type="compositionally biased region" description="Pro residues" evidence="1">
    <location>
        <begin position="262"/>
        <end position="273"/>
    </location>
</feature>
<dbReference type="RefSeq" id="WP_051887534.1">
    <property type="nucleotide sequence ID" value="NZ_CP032229.1"/>
</dbReference>
<dbReference type="AlphaFoldDB" id="A0A4P6TRZ5"/>
<dbReference type="KEGG" id="sseo:D0Z67_02585"/>
<protein>
    <submittedName>
        <fullName evidence="2">Uncharacterized protein</fullName>
    </submittedName>
</protein>
<name>A0A4P6TRZ5_STRSO</name>
<dbReference type="GeneID" id="300097815"/>
<sequence length="325" mass="35612">MPGTTIASVTTLTPERPALCAPSRAARELGLKRYEFDLAVELGRIRVVSDRASGARRVARTEIARLQAQAGFPQTLRERVRVVGTKEGASLMGVSEGRFARLARLGLLVPVRFYLNRYRAVVWLYLAEELREFVANSEHADLITGRTPETLRSQLTAGLDLRPRNWRGRHLGFLLRQAEDPWVRAGAIAAFLPNEEVAAIAKIPYERARLDRMRPSLPEHGAPGSPGALLGEQIMTAQDADEIAWLSADLARQLEATRAPWSPTPAVPRPVVPEAPVDPAASRTRSDTSPSAPPGSGPRPTRGLLTWLRRRSPRSVCAGDHARGT</sequence>
<dbReference type="InterPro" id="IPR045652">
    <property type="entry name" value="DUF6397"/>
</dbReference>
<feature type="region of interest" description="Disordered" evidence="1">
    <location>
        <begin position="257"/>
        <end position="325"/>
    </location>
</feature>
<evidence type="ECO:0000313" key="2">
    <source>
        <dbReference type="EMBL" id="QBJ89304.1"/>
    </source>
</evidence>
<organism evidence="2 3">
    <name type="scientific">Streptomyces seoulensis</name>
    <dbReference type="NCBI Taxonomy" id="73044"/>
    <lineage>
        <taxon>Bacteria</taxon>
        <taxon>Bacillati</taxon>
        <taxon>Actinomycetota</taxon>
        <taxon>Actinomycetes</taxon>
        <taxon>Kitasatosporales</taxon>
        <taxon>Streptomycetaceae</taxon>
        <taxon>Streptomyces</taxon>
    </lineage>
</organism>
<evidence type="ECO:0000313" key="3">
    <source>
        <dbReference type="Proteomes" id="UP000292547"/>
    </source>
</evidence>
<accession>A0A4P6TRZ5</accession>
<proteinExistence type="predicted"/>
<evidence type="ECO:0000256" key="1">
    <source>
        <dbReference type="SAM" id="MobiDB-lite"/>
    </source>
</evidence>
<gene>
    <name evidence="2" type="ORF">D0Z67_02585</name>
</gene>
<dbReference type="Pfam" id="PF19934">
    <property type="entry name" value="DUF6397"/>
    <property type="match status" value="1"/>
</dbReference>
<dbReference type="Proteomes" id="UP000292547">
    <property type="component" value="Chromosome"/>
</dbReference>
<keyword evidence="3" id="KW-1185">Reference proteome</keyword>
<dbReference type="OrthoDB" id="4335318at2"/>
<dbReference type="EMBL" id="CP032229">
    <property type="protein sequence ID" value="QBJ89304.1"/>
    <property type="molecule type" value="Genomic_DNA"/>
</dbReference>